<dbReference type="EMBL" id="PEZW01000018">
    <property type="protein sequence ID" value="PIS07604.1"/>
    <property type="molecule type" value="Genomic_DNA"/>
</dbReference>
<proteinExistence type="predicted"/>
<accession>A0A2H0W6H2</accession>
<organism evidence="2 3">
    <name type="scientific">Candidatus Berkelbacteria bacterium CG10_big_fil_rev_8_21_14_0_10_43_13</name>
    <dbReference type="NCBI Taxonomy" id="1974514"/>
    <lineage>
        <taxon>Bacteria</taxon>
        <taxon>Candidatus Berkelbacteria</taxon>
    </lineage>
</organism>
<feature type="transmembrane region" description="Helical" evidence="1">
    <location>
        <begin position="14"/>
        <end position="36"/>
    </location>
</feature>
<comment type="caution">
    <text evidence="2">The sequence shown here is derived from an EMBL/GenBank/DDBJ whole genome shotgun (WGS) entry which is preliminary data.</text>
</comment>
<reference evidence="3" key="1">
    <citation type="submission" date="2017-09" db="EMBL/GenBank/DDBJ databases">
        <title>Depth-based differentiation of microbial function through sediment-hosted aquifers and enrichment of novel symbionts in the deep terrestrial subsurface.</title>
        <authorList>
            <person name="Probst A.J."/>
            <person name="Ladd B."/>
            <person name="Jarett J.K."/>
            <person name="Geller-Mcgrath D.E."/>
            <person name="Sieber C.M.K."/>
            <person name="Emerson J.B."/>
            <person name="Anantharaman K."/>
            <person name="Thomas B.C."/>
            <person name="Malmstrom R."/>
            <person name="Stieglmeier M."/>
            <person name="Klingl A."/>
            <person name="Woyke T."/>
            <person name="Ryan C.M."/>
            <person name="Banfield J.F."/>
        </authorList>
    </citation>
    <scope>NUCLEOTIDE SEQUENCE [LARGE SCALE GENOMIC DNA]</scope>
</reference>
<evidence type="ECO:0000256" key="1">
    <source>
        <dbReference type="SAM" id="Phobius"/>
    </source>
</evidence>
<evidence type="ECO:0008006" key="4">
    <source>
        <dbReference type="Google" id="ProtNLM"/>
    </source>
</evidence>
<sequence>MVRNDRRTRLLPKILFGQSIVAFIVILMSLGVIFYAEGYRFDFSTFRVVKTGVLYLKFQPRNVTISVNDLRQEESSSFVENLTPGLYHVSVDKSGYVSWKLGLQVRSQSVNEFSDIILFRSKIPVSDLTDPDKIGILTEPTEVLASNAPDQLLYNEYEIWVGNQLVTRFASPVQGAVWYPDLAHIVYQQGKEIRLIESNGQNDTALVKLSSDTPTIFAIGSRGSELYFQDDGKYKMAKIR</sequence>
<dbReference type="AlphaFoldDB" id="A0A2H0W6H2"/>
<evidence type="ECO:0000313" key="3">
    <source>
        <dbReference type="Proteomes" id="UP000231382"/>
    </source>
</evidence>
<evidence type="ECO:0000313" key="2">
    <source>
        <dbReference type="EMBL" id="PIS07604.1"/>
    </source>
</evidence>
<keyword evidence="1" id="KW-0472">Membrane</keyword>
<gene>
    <name evidence="2" type="ORF">COT78_02810</name>
</gene>
<protein>
    <recommendedName>
        <fullName evidence="4">PEGA domain-containing protein</fullName>
    </recommendedName>
</protein>
<keyword evidence="1" id="KW-0812">Transmembrane</keyword>
<keyword evidence="1" id="KW-1133">Transmembrane helix</keyword>
<name>A0A2H0W6H2_9BACT</name>
<dbReference type="Proteomes" id="UP000231382">
    <property type="component" value="Unassembled WGS sequence"/>
</dbReference>